<dbReference type="KEGG" id="smo:SELMODRAFT_28634"/>
<dbReference type="EMBL" id="GL377566">
    <property type="protein sequence ID" value="EFJ37571.1"/>
    <property type="molecule type" value="Genomic_DNA"/>
</dbReference>
<evidence type="ECO:0000256" key="7">
    <source>
        <dbReference type="PROSITE-ProRule" id="PRU00470"/>
    </source>
</evidence>
<dbReference type="Pfam" id="PF03110">
    <property type="entry name" value="SBP"/>
    <property type="match status" value="1"/>
</dbReference>
<dbReference type="eggNOG" id="ENOG502QS71">
    <property type="taxonomic scope" value="Eukaryota"/>
</dbReference>
<dbReference type="PROSITE" id="PS51141">
    <property type="entry name" value="ZF_SBP"/>
    <property type="match status" value="1"/>
</dbReference>
<dbReference type="InterPro" id="IPR004333">
    <property type="entry name" value="SBP_dom"/>
</dbReference>
<dbReference type="Gramene" id="EFJ37571">
    <property type="protein sequence ID" value="EFJ37571"/>
    <property type="gene ID" value="SELMODRAFT_28635"/>
</dbReference>
<dbReference type="HOGENOM" id="CLU_196434_0_0_1"/>
<keyword evidence="6" id="KW-0539">Nucleus</keyword>
<dbReference type="GO" id="GO:0005634">
    <property type="term" value="C:nucleus"/>
    <property type="evidence" value="ECO:0007669"/>
    <property type="project" value="UniProtKB-SubCell"/>
</dbReference>
<keyword evidence="3 7" id="KW-0863">Zinc-finger</keyword>
<evidence type="ECO:0000313" key="9">
    <source>
        <dbReference type="EMBL" id="EFJ34067.1"/>
    </source>
</evidence>
<dbReference type="SUPFAM" id="SSF103612">
    <property type="entry name" value="SBT domain"/>
    <property type="match status" value="1"/>
</dbReference>
<keyword evidence="4" id="KW-0862">Zinc</keyword>
<evidence type="ECO:0000256" key="4">
    <source>
        <dbReference type="ARBA" id="ARBA00022833"/>
    </source>
</evidence>
<dbReference type="GO" id="GO:0008270">
    <property type="term" value="F:zinc ion binding"/>
    <property type="evidence" value="ECO:0007669"/>
    <property type="project" value="UniProtKB-KW"/>
</dbReference>
<evidence type="ECO:0000313" key="10">
    <source>
        <dbReference type="EMBL" id="EFJ37571.1"/>
    </source>
</evidence>
<dbReference type="PANTHER" id="PTHR31251">
    <property type="entry name" value="SQUAMOSA PROMOTER-BINDING-LIKE PROTEIN 4"/>
    <property type="match status" value="1"/>
</dbReference>
<feature type="non-terminal residue" evidence="10">
    <location>
        <position position="78"/>
    </location>
</feature>
<dbReference type="InParanoid" id="D8QT90"/>
<dbReference type="OMA" id="FHHVSAF"/>
<proteinExistence type="predicted"/>
<dbReference type="Gene3D" id="4.10.1100.10">
    <property type="entry name" value="Transcription factor, SBP-box domain"/>
    <property type="match status" value="1"/>
</dbReference>
<evidence type="ECO:0000256" key="3">
    <source>
        <dbReference type="ARBA" id="ARBA00022771"/>
    </source>
</evidence>
<dbReference type="KEGG" id="smo:SELMODRAFT_28635"/>
<name>D8QT90_SELML</name>
<feature type="non-terminal residue" evidence="10">
    <location>
        <position position="1"/>
    </location>
</feature>
<evidence type="ECO:0000256" key="5">
    <source>
        <dbReference type="ARBA" id="ARBA00023163"/>
    </source>
</evidence>
<evidence type="ECO:0000256" key="1">
    <source>
        <dbReference type="ARBA" id="ARBA00004123"/>
    </source>
</evidence>
<dbReference type="Proteomes" id="UP000001514">
    <property type="component" value="Unassembled WGS sequence"/>
</dbReference>
<dbReference type="STRING" id="88036.D8QT90"/>
<dbReference type="EMBL" id="GL377570">
    <property type="protein sequence ID" value="EFJ34067.1"/>
    <property type="molecule type" value="Genomic_DNA"/>
</dbReference>
<keyword evidence="11" id="KW-1185">Reference proteome</keyword>
<gene>
    <name evidence="9" type="ORF">SELMODRAFT_28634</name>
    <name evidence="10" type="ORF">SELMODRAFT_28635</name>
</gene>
<dbReference type="Gramene" id="EFJ34067">
    <property type="protein sequence ID" value="EFJ34067"/>
    <property type="gene ID" value="SELMODRAFT_28634"/>
</dbReference>
<accession>D8QT90</accession>
<keyword evidence="2" id="KW-0479">Metal-binding</keyword>
<dbReference type="GO" id="GO:0003677">
    <property type="term" value="F:DNA binding"/>
    <property type="evidence" value="ECO:0007669"/>
    <property type="project" value="InterPro"/>
</dbReference>
<comment type="subcellular location">
    <subcellularLocation>
        <location evidence="1">Nucleus</location>
    </subcellularLocation>
</comment>
<organism evidence="11">
    <name type="scientific">Selaginella moellendorffii</name>
    <name type="common">Spikemoss</name>
    <dbReference type="NCBI Taxonomy" id="88036"/>
    <lineage>
        <taxon>Eukaryota</taxon>
        <taxon>Viridiplantae</taxon>
        <taxon>Streptophyta</taxon>
        <taxon>Embryophyta</taxon>
        <taxon>Tracheophyta</taxon>
        <taxon>Lycopodiopsida</taxon>
        <taxon>Selaginellales</taxon>
        <taxon>Selaginellaceae</taxon>
        <taxon>Selaginella</taxon>
    </lineage>
</organism>
<dbReference type="OrthoDB" id="514967at2759"/>
<reference evidence="10 11" key="1">
    <citation type="journal article" date="2011" name="Science">
        <title>The Selaginella genome identifies genetic changes associated with the evolution of vascular plants.</title>
        <authorList>
            <person name="Banks J.A."/>
            <person name="Nishiyama T."/>
            <person name="Hasebe M."/>
            <person name="Bowman J.L."/>
            <person name="Gribskov M."/>
            <person name="dePamphilis C."/>
            <person name="Albert V.A."/>
            <person name="Aono N."/>
            <person name="Aoyama T."/>
            <person name="Ambrose B.A."/>
            <person name="Ashton N.W."/>
            <person name="Axtell M.J."/>
            <person name="Barker E."/>
            <person name="Barker M.S."/>
            <person name="Bennetzen J.L."/>
            <person name="Bonawitz N.D."/>
            <person name="Chapple C."/>
            <person name="Cheng C."/>
            <person name="Correa L.G."/>
            <person name="Dacre M."/>
            <person name="DeBarry J."/>
            <person name="Dreyer I."/>
            <person name="Elias M."/>
            <person name="Engstrom E.M."/>
            <person name="Estelle M."/>
            <person name="Feng L."/>
            <person name="Finet C."/>
            <person name="Floyd S.K."/>
            <person name="Frommer W.B."/>
            <person name="Fujita T."/>
            <person name="Gramzow L."/>
            <person name="Gutensohn M."/>
            <person name="Harholt J."/>
            <person name="Hattori M."/>
            <person name="Heyl A."/>
            <person name="Hirai T."/>
            <person name="Hiwatashi Y."/>
            <person name="Ishikawa M."/>
            <person name="Iwata M."/>
            <person name="Karol K.G."/>
            <person name="Koehler B."/>
            <person name="Kolukisaoglu U."/>
            <person name="Kubo M."/>
            <person name="Kurata T."/>
            <person name="Lalonde S."/>
            <person name="Li K."/>
            <person name="Li Y."/>
            <person name="Litt A."/>
            <person name="Lyons E."/>
            <person name="Manning G."/>
            <person name="Maruyama T."/>
            <person name="Michael T.P."/>
            <person name="Mikami K."/>
            <person name="Miyazaki S."/>
            <person name="Morinaga S."/>
            <person name="Murata T."/>
            <person name="Mueller-Roeber B."/>
            <person name="Nelson D.R."/>
            <person name="Obara M."/>
            <person name="Oguri Y."/>
            <person name="Olmstead R.G."/>
            <person name="Onodera N."/>
            <person name="Petersen B.L."/>
            <person name="Pils B."/>
            <person name="Prigge M."/>
            <person name="Rensing S.A."/>
            <person name="Riano-Pachon D.M."/>
            <person name="Roberts A.W."/>
            <person name="Sato Y."/>
            <person name="Scheller H.V."/>
            <person name="Schulz B."/>
            <person name="Schulz C."/>
            <person name="Shakirov E.V."/>
            <person name="Shibagaki N."/>
            <person name="Shinohara N."/>
            <person name="Shippen D.E."/>
            <person name="Soerensen I."/>
            <person name="Sotooka R."/>
            <person name="Sugimoto N."/>
            <person name="Sugita M."/>
            <person name="Sumikawa N."/>
            <person name="Tanurdzic M."/>
            <person name="Theissen G."/>
            <person name="Ulvskov P."/>
            <person name="Wakazuki S."/>
            <person name="Weng J.K."/>
            <person name="Willats W.W."/>
            <person name="Wipf D."/>
            <person name="Wolf P.G."/>
            <person name="Yang L."/>
            <person name="Zimmer A.D."/>
            <person name="Zhu Q."/>
            <person name="Mitros T."/>
            <person name="Hellsten U."/>
            <person name="Loque D."/>
            <person name="Otillar R."/>
            <person name="Salamov A."/>
            <person name="Schmutz J."/>
            <person name="Shapiro H."/>
            <person name="Lindquist E."/>
            <person name="Lucas S."/>
            <person name="Rokhsar D."/>
            <person name="Grigoriev I.V."/>
        </authorList>
    </citation>
    <scope>NUCLEOTIDE SEQUENCE [LARGE SCALE GENOMIC DNA]</scope>
</reference>
<evidence type="ECO:0000256" key="6">
    <source>
        <dbReference type="ARBA" id="ARBA00023242"/>
    </source>
</evidence>
<dbReference type="AlphaFoldDB" id="D8QT90"/>
<dbReference type="InterPro" id="IPR036893">
    <property type="entry name" value="SBP_sf"/>
</dbReference>
<evidence type="ECO:0000256" key="2">
    <source>
        <dbReference type="ARBA" id="ARBA00022723"/>
    </source>
</evidence>
<feature type="domain" description="SBP-type" evidence="8">
    <location>
        <begin position="1"/>
        <end position="77"/>
    </location>
</feature>
<evidence type="ECO:0000313" key="11">
    <source>
        <dbReference type="Proteomes" id="UP000001514"/>
    </source>
</evidence>
<sequence>PVCQVEGCGTDLRGSKGYHRRHRVCEVHSKTPKSVVDGIEKRFCQQCSRFHVLEEFDDGKRSCRKRLAGHNERRRKPT</sequence>
<dbReference type="PANTHER" id="PTHR31251:SF226">
    <property type="entry name" value="SQUAMOSA PROMOTER-BINDING-LIKE PROTEIN 6"/>
    <property type="match status" value="1"/>
</dbReference>
<keyword evidence="5" id="KW-0804">Transcription</keyword>
<dbReference type="InterPro" id="IPR044817">
    <property type="entry name" value="SBP-like"/>
</dbReference>
<evidence type="ECO:0000259" key="8">
    <source>
        <dbReference type="PROSITE" id="PS51141"/>
    </source>
</evidence>
<dbReference type="FunFam" id="4.10.1100.10:FF:000001">
    <property type="entry name" value="Squamosa promoter-binding-like protein 14"/>
    <property type="match status" value="1"/>
</dbReference>
<protein>
    <recommendedName>
        <fullName evidence="8">SBP-type domain-containing protein</fullName>
    </recommendedName>
</protein>